<dbReference type="Pfam" id="PF05137">
    <property type="entry name" value="PilN"/>
    <property type="match status" value="1"/>
</dbReference>
<dbReference type="EMBL" id="JAAVJI010000008">
    <property type="protein sequence ID" value="NJP02101.1"/>
    <property type="molecule type" value="Genomic_DNA"/>
</dbReference>
<dbReference type="PANTHER" id="PTHR40278:SF1">
    <property type="entry name" value="DNA UTILIZATION PROTEIN HOFN"/>
    <property type="match status" value="1"/>
</dbReference>
<dbReference type="PANTHER" id="PTHR40278">
    <property type="entry name" value="DNA UTILIZATION PROTEIN HOFN"/>
    <property type="match status" value="1"/>
</dbReference>
<reference evidence="3 4" key="1">
    <citation type="submission" date="2020-03" db="EMBL/GenBank/DDBJ databases">
        <authorList>
            <person name="Wang L."/>
            <person name="He N."/>
            <person name="Li Y."/>
            <person name="Fang Y."/>
            <person name="Zhang F."/>
        </authorList>
    </citation>
    <scope>NUCLEOTIDE SEQUENCE [LARGE SCALE GENOMIC DNA]</scope>
    <source>
        <strain evidence="4">hsmgli-8</strain>
    </source>
</reference>
<dbReference type="InterPro" id="IPR007813">
    <property type="entry name" value="PilN"/>
</dbReference>
<feature type="region of interest" description="Disordered" evidence="1">
    <location>
        <begin position="317"/>
        <end position="345"/>
    </location>
</feature>
<dbReference type="Proteomes" id="UP000746535">
    <property type="component" value="Unassembled WGS sequence"/>
</dbReference>
<keyword evidence="2" id="KW-0812">Transmembrane</keyword>
<sequence length="345" mass="37481">MKTLNRPALAGLSSRLHHQWHASKAHGLWHAWVAELQGMLPARWQARWVTSAREQVVPWPLTGERLVTPGPAVVLVLPPDTLLTTSLQLPAAATRRLHQVLGYELDKFTPFPAADLHYVAQVVNKGKVWAGVRLVALRRDRLQAMIDTCRQHGLVLAGIDGLSPEGQRLGVNLLPLQDRPPASRARTASLYLALLCAGLVLANMGLWLHNRQALVEAMQAQVNAQRQQVAQVQTLRRALLAQQGAAQYLSLQKAARPALASVLVDLTACLGQDTWIEQLELNEDGAVSLSGQSAKASALIGQAKGCKTLADPHFEGIIQPDENTGKDRFSLRAQLTKGVPDATAP</sequence>
<accession>A0ABX0YFA8</accession>
<proteinExistence type="predicted"/>
<dbReference type="InterPro" id="IPR052534">
    <property type="entry name" value="Extracell_DNA_Util/SecSys_Comp"/>
</dbReference>
<evidence type="ECO:0000313" key="4">
    <source>
        <dbReference type="Proteomes" id="UP000746535"/>
    </source>
</evidence>
<evidence type="ECO:0000256" key="2">
    <source>
        <dbReference type="SAM" id="Phobius"/>
    </source>
</evidence>
<dbReference type="RefSeq" id="WP_168084666.1">
    <property type="nucleotide sequence ID" value="NZ_JAAVJI010000008.1"/>
</dbReference>
<evidence type="ECO:0000313" key="3">
    <source>
        <dbReference type="EMBL" id="NJP02101.1"/>
    </source>
</evidence>
<keyword evidence="4" id="KW-1185">Reference proteome</keyword>
<keyword evidence="2" id="KW-0472">Membrane</keyword>
<gene>
    <name evidence="3" type="ORF">HBH25_14720</name>
</gene>
<dbReference type="InterPro" id="IPR043129">
    <property type="entry name" value="ATPase_NBD"/>
</dbReference>
<organism evidence="3 4">
    <name type="scientific">Pseudomonas quercus</name>
    <dbReference type="NCBI Taxonomy" id="2722792"/>
    <lineage>
        <taxon>Bacteria</taxon>
        <taxon>Pseudomonadati</taxon>
        <taxon>Pseudomonadota</taxon>
        <taxon>Gammaproteobacteria</taxon>
        <taxon>Pseudomonadales</taxon>
        <taxon>Pseudomonadaceae</taxon>
        <taxon>Pseudomonas</taxon>
    </lineage>
</organism>
<evidence type="ECO:0000256" key="1">
    <source>
        <dbReference type="SAM" id="MobiDB-lite"/>
    </source>
</evidence>
<feature type="transmembrane region" description="Helical" evidence="2">
    <location>
        <begin position="188"/>
        <end position="208"/>
    </location>
</feature>
<comment type="caution">
    <text evidence="3">The sequence shown here is derived from an EMBL/GenBank/DDBJ whole genome shotgun (WGS) entry which is preliminary data.</text>
</comment>
<name>A0ABX0YFA8_9PSED</name>
<dbReference type="SUPFAM" id="SSF53067">
    <property type="entry name" value="Actin-like ATPase domain"/>
    <property type="match status" value="1"/>
</dbReference>
<dbReference type="Gene3D" id="3.30.420.380">
    <property type="match status" value="1"/>
</dbReference>
<keyword evidence="2" id="KW-1133">Transmembrane helix</keyword>
<protein>
    <submittedName>
        <fullName evidence="3">General secretion pathway protein GspL</fullName>
    </submittedName>
</protein>